<dbReference type="KEGG" id="maua:101822451"/>
<dbReference type="AlphaFoldDB" id="A0A1U7R7K8"/>
<evidence type="ECO:0000259" key="1">
    <source>
        <dbReference type="Pfam" id="PF14048"/>
    </source>
</evidence>
<evidence type="ECO:0000313" key="3">
    <source>
        <dbReference type="Proteomes" id="UP000886700"/>
    </source>
</evidence>
<dbReference type="eggNOG" id="KOG4161">
    <property type="taxonomic scope" value="Eukaryota"/>
</dbReference>
<dbReference type="GeneID" id="101822451"/>
<keyword evidence="3" id="KW-1185">Reference proteome</keyword>
<protein>
    <submittedName>
        <fullName evidence="4">Methyl-CpG-binding domain protein 3-like 1</fullName>
    </submittedName>
</protein>
<name>A0A1U7R7K8_MESAU</name>
<dbReference type="RefSeq" id="XP_005087715.1">
    <property type="nucleotide sequence ID" value="XM_005087658.2"/>
</dbReference>
<dbReference type="GO" id="GO:0005634">
    <property type="term" value="C:nucleus"/>
    <property type="evidence" value="ECO:0007669"/>
    <property type="project" value="UniProtKB-ARBA"/>
</dbReference>
<evidence type="ECO:0000259" key="2">
    <source>
        <dbReference type="Pfam" id="PF16564"/>
    </source>
</evidence>
<dbReference type="Pfam" id="PF16564">
    <property type="entry name" value="MBDa"/>
    <property type="match status" value="1"/>
</dbReference>
<sequence>MGKASQRKQRDCENTSKPKTCLNTSIPLRMSSYTFKRPVTRITSHPCNEVRYHQWEETLDKPQQACWQKRLQGLQACSSVGELLSSTNLAKALQDLTPRGTDSSVSETQANNIDFRPIATHESSSNLGEMIPEASMPQILCNQFLVTDEDISNQERKVKIARERLAGALIAHRLANEAEKMRESRKSNF</sequence>
<dbReference type="Pfam" id="PF14048">
    <property type="entry name" value="MBD_C"/>
    <property type="match status" value="1"/>
</dbReference>
<dbReference type="CTD" id="85509"/>
<dbReference type="Proteomes" id="UP000886700">
    <property type="component" value="Unplaced"/>
</dbReference>
<feature type="domain" description="Methyl-CpG-binding" evidence="2">
    <location>
        <begin position="6"/>
        <end position="76"/>
    </location>
</feature>
<organism evidence="3 4">
    <name type="scientific">Mesocricetus auratus</name>
    <name type="common">Golden hamster</name>
    <dbReference type="NCBI Taxonomy" id="10036"/>
    <lineage>
        <taxon>Eukaryota</taxon>
        <taxon>Metazoa</taxon>
        <taxon>Chordata</taxon>
        <taxon>Craniata</taxon>
        <taxon>Vertebrata</taxon>
        <taxon>Euteleostomi</taxon>
        <taxon>Mammalia</taxon>
        <taxon>Eutheria</taxon>
        <taxon>Euarchontoglires</taxon>
        <taxon>Glires</taxon>
        <taxon>Rodentia</taxon>
        <taxon>Myomorpha</taxon>
        <taxon>Muroidea</taxon>
        <taxon>Cricetidae</taxon>
        <taxon>Cricetinae</taxon>
        <taxon>Mesocricetus</taxon>
    </lineage>
</organism>
<dbReference type="InterPro" id="IPR025884">
    <property type="entry name" value="MeCpG-bd_2/3_C_dom"/>
</dbReference>
<accession>A0A1U7R7K8</accession>
<evidence type="ECO:0000313" key="4">
    <source>
        <dbReference type="RefSeq" id="XP_005087715.1"/>
    </source>
</evidence>
<feature type="domain" description="Methyl-CpG binding protein 2/3 C-terminal" evidence="1">
    <location>
        <begin position="81"/>
        <end position="169"/>
    </location>
</feature>
<dbReference type="InterPro" id="IPR032343">
    <property type="entry name" value="MBD2/MBD3_p55-bd"/>
</dbReference>
<gene>
    <name evidence="4" type="primary">Mbd3l1</name>
</gene>
<dbReference type="OrthoDB" id="10072024at2759"/>
<proteinExistence type="predicted"/>
<reference evidence="4" key="1">
    <citation type="submission" date="2025-08" db="UniProtKB">
        <authorList>
            <consortium name="RefSeq"/>
        </authorList>
    </citation>
    <scope>IDENTIFICATION</scope>
    <source>
        <tissue evidence="4">Liver</tissue>
    </source>
</reference>